<comment type="caution">
    <text evidence="1">The sequence shown here is derived from an EMBL/GenBank/DDBJ whole genome shotgun (WGS) entry which is preliminary data.</text>
</comment>
<keyword evidence="2" id="KW-1185">Reference proteome</keyword>
<protein>
    <recommendedName>
        <fullName evidence="3">Nudix hydrolase domain-containing protein</fullName>
    </recommendedName>
</protein>
<evidence type="ECO:0008006" key="3">
    <source>
        <dbReference type="Google" id="ProtNLM"/>
    </source>
</evidence>
<name>A0A1T3P6X6_9ACTN</name>
<reference evidence="1 2" key="1">
    <citation type="submission" date="2017-03" db="EMBL/GenBank/DDBJ databases">
        <title>Draft genome sequence of Streptomyces scabrisporus NF3, endophyte isolated from Amphipterygium adstringens.</title>
        <authorList>
            <person name="Vazquez M."/>
            <person name="Ceapa C.D."/>
            <person name="Rodriguez Luna D."/>
            <person name="Sanchez Esquivel S."/>
        </authorList>
    </citation>
    <scope>NUCLEOTIDE SEQUENCE [LARGE SCALE GENOMIC DNA]</scope>
    <source>
        <strain evidence="1 2">NF3</strain>
    </source>
</reference>
<sequence length="198" mass="21796">MYAYHLIYDIPTANPRQYRVLVAWKNVYGSRFGGNPTTPTVLNGSGQLVIPGGSVVAPDVITAGRIEFFEETGIDLRQDAVRRQMQTVGNSWSRVLDGQSGAHCVYQEVQDAEFVERACNANIQGQVPRDQELYSAVTYDASVVGQLFGAISQTDLTTGWRGIQYNNLDSNNQALARRKSQAAGDWYVTAVQGLQYAP</sequence>
<accession>A0A1T3P6X6</accession>
<organism evidence="1 2">
    <name type="scientific">Embleya scabrispora</name>
    <dbReference type="NCBI Taxonomy" id="159449"/>
    <lineage>
        <taxon>Bacteria</taxon>
        <taxon>Bacillati</taxon>
        <taxon>Actinomycetota</taxon>
        <taxon>Actinomycetes</taxon>
        <taxon>Kitasatosporales</taxon>
        <taxon>Streptomycetaceae</taxon>
        <taxon>Embleya</taxon>
    </lineage>
</organism>
<dbReference type="RefSeq" id="WP_078978991.1">
    <property type="nucleotide sequence ID" value="NZ_MWQN01000001.1"/>
</dbReference>
<proteinExistence type="predicted"/>
<dbReference type="OrthoDB" id="9810648at2"/>
<dbReference type="AlphaFoldDB" id="A0A1T3P6X6"/>
<evidence type="ECO:0000313" key="1">
    <source>
        <dbReference type="EMBL" id="OPC84695.1"/>
    </source>
</evidence>
<evidence type="ECO:0000313" key="2">
    <source>
        <dbReference type="Proteomes" id="UP000190037"/>
    </source>
</evidence>
<dbReference type="EMBL" id="MWQN01000001">
    <property type="protein sequence ID" value="OPC84695.1"/>
    <property type="molecule type" value="Genomic_DNA"/>
</dbReference>
<dbReference type="Proteomes" id="UP000190037">
    <property type="component" value="Unassembled WGS sequence"/>
</dbReference>
<gene>
    <name evidence="1" type="ORF">B4N89_30625</name>
</gene>